<evidence type="ECO:0000313" key="4">
    <source>
        <dbReference type="Proteomes" id="UP000799757"/>
    </source>
</evidence>
<keyword evidence="4" id="KW-1185">Reference proteome</keyword>
<protein>
    <recommendedName>
        <fullName evidence="2">STEEP1 domain-containing protein</fullName>
    </recommendedName>
</protein>
<feature type="domain" description="STEEP1" evidence="2">
    <location>
        <begin position="27"/>
        <end position="159"/>
    </location>
</feature>
<organism evidence="3 4">
    <name type="scientific">Melanomma pulvis-pyrius CBS 109.77</name>
    <dbReference type="NCBI Taxonomy" id="1314802"/>
    <lineage>
        <taxon>Eukaryota</taxon>
        <taxon>Fungi</taxon>
        <taxon>Dikarya</taxon>
        <taxon>Ascomycota</taxon>
        <taxon>Pezizomycotina</taxon>
        <taxon>Dothideomycetes</taxon>
        <taxon>Pleosporomycetidae</taxon>
        <taxon>Pleosporales</taxon>
        <taxon>Melanommataceae</taxon>
        <taxon>Melanomma</taxon>
    </lineage>
</organism>
<evidence type="ECO:0000313" key="3">
    <source>
        <dbReference type="EMBL" id="KAF2788369.1"/>
    </source>
</evidence>
<dbReference type="Proteomes" id="UP000799757">
    <property type="component" value="Unassembled WGS sequence"/>
</dbReference>
<reference evidence="3" key="1">
    <citation type="journal article" date="2020" name="Stud. Mycol.">
        <title>101 Dothideomycetes genomes: a test case for predicting lifestyles and emergence of pathogens.</title>
        <authorList>
            <person name="Haridas S."/>
            <person name="Albert R."/>
            <person name="Binder M."/>
            <person name="Bloem J."/>
            <person name="Labutti K."/>
            <person name="Salamov A."/>
            <person name="Andreopoulos B."/>
            <person name="Baker S."/>
            <person name="Barry K."/>
            <person name="Bills G."/>
            <person name="Bluhm B."/>
            <person name="Cannon C."/>
            <person name="Castanera R."/>
            <person name="Culley D."/>
            <person name="Daum C."/>
            <person name="Ezra D."/>
            <person name="Gonzalez J."/>
            <person name="Henrissat B."/>
            <person name="Kuo A."/>
            <person name="Liang C."/>
            <person name="Lipzen A."/>
            <person name="Lutzoni F."/>
            <person name="Magnuson J."/>
            <person name="Mondo S."/>
            <person name="Nolan M."/>
            <person name="Ohm R."/>
            <person name="Pangilinan J."/>
            <person name="Park H.-J."/>
            <person name="Ramirez L."/>
            <person name="Alfaro M."/>
            <person name="Sun H."/>
            <person name="Tritt A."/>
            <person name="Yoshinaga Y."/>
            <person name="Zwiers L.-H."/>
            <person name="Turgeon B."/>
            <person name="Goodwin S."/>
            <person name="Spatafora J."/>
            <person name="Crous P."/>
            <person name="Grigoriev I."/>
        </authorList>
    </citation>
    <scope>NUCLEOTIDE SEQUENCE</scope>
    <source>
        <strain evidence="3">CBS 109.77</strain>
    </source>
</reference>
<dbReference type="OrthoDB" id="418131at2759"/>
<dbReference type="InterPro" id="IPR057965">
    <property type="entry name" value="STEEP1_dom"/>
</dbReference>
<evidence type="ECO:0000256" key="1">
    <source>
        <dbReference type="SAM" id="MobiDB-lite"/>
    </source>
</evidence>
<sequence length="182" mass="19647">MDISVSSRPHFSAPSTPDASKISLAASNTVYTYHCLCTHLLIATTTPLPSLPTRQNSLDKAHIMPLPPPPSKATSKNSAAHAPNDHYGLLLSTTLSRAPEMLCTDAGFEKRYLQKCGRCALTVGYQLDWSQFQDEKKLGRREDVVFLLPGGFVTTREMVMGKAAGGGERIGVVSETVTEVAV</sequence>
<evidence type="ECO:0000259" key="2">
    <source>
        <dbReference type="Pfam" id="PF25809"/>
    </source>
</evidence>
<gene>
    <name evidence="3" type="ORF">K505DRAFT_255715</name>
</gene>
<dbReference type="EMBL" id="MU002222">
    <property type="protein sequence ID" value="KAF2788369.1"/>
    <property type="molecule type" value="Genomic_DNA"/>
</dbReference>
<proteinExistence type="predicted"/>
<feature type="region of interest" description="Disordered" evidence="1">
    <location>
        <begin position="60"/>
        <end position="80"/>
    </location>
</feature>
<dbReference type="Pfam" id="PF25809">
    <property type="entry name" value="STEEP1"/>
    <property type="match status" value="1"/>
</dbReference>
<accession>A0A6A6WWA8</accession>
<dbReference type="AlphaFoldDB" id="A0A6A6WWA8"/>
<name>A0A6A6WWA8_9PLEO</name>